<dbReference type="Gene3D" id="1.10.630.10">
    <property type="entry name" value="Cytochrome P450"/>
    <property type="match status" value="1"/>
</dbReference>
<name>A0A8A3P9Q1_9HELO</name>
<dbReference type="InterPro" id="IPR001128">
    <property type="entry name" value="Cyt_P450"/>
</dbReference>
<dbReference type="Proteomes" id="UP000672032">
    <property type="component" value="Chromosome 1"/>
</dbReference>
<gene>
    <name evidence="6" type="ORF">DSL72_004284</name>
</gene>
<evidence type="ECO:0000313" key="7">
    <source>
        <dbReference type="Proteomes" id="UP000672032"/>
    </source>
</evidence>
<comment type="similarity">
    <text evidence="1">Belongs to the cytochrome P450 family.</text>
</comment>
<keyword evidence="7" id="KW-1185">Reference proteome</keyword>
<evidence type="ECO:0008006" key="8">
    <source>
        <dbReference type="Google" id="ProtNLM"/>
    </source>
</evidence>
<evidence type="ECO:0000256" key="2">
    <source>
        <dbReference type="ARBA" id="ARBA00022617"/>
    </source>
</evidence>
<dbReference type="InterPro" id="IPR036396">
    <property type="entry name" value="Cyt_P450_sf"/>
</dbReference>
<dbReference type="OrthoDB" id="1470350at2759"/>
<keyword evidence="2" id="KW-0349">Heme</keyword>
<evidence type="ECO:0000256" key="1">
    <source>
        <dbReference type="ARBA" id="ARBA00010617"/>
    </source>
</evidence>
<accession>A0A8A3P9Q1</accession>
<sequence length="277" mass="31389">MLVEAATFSMFGRTLHRLNPEIVQNMLYFNERARIVFFGLPEIFSSKVAKARRTLTETMKQFGSLPEIERVSQAWEHAPIDFLGASAYHCLTFHMRGNSLTYFRANSNEYNITFWPIAHLVSDVPLLEQVNKEIQGGWKDGELDIKHLCANVPALDGAFHESLRLNGGAMMSRKALEPAMIGDKLLQAGTNVLMPSRQLHMNEQVWGDICKHFNSRRLLRIKVYSNTLHIVHFGVGLSYCPGRIMAKEQVYASIAILFRRFDVKLAQGLARPKVPGS</sequence>
<organism evidence="6 7">
    <name type="scientific">Monilinia vaccinii-corymbosi</name>
    <dbReference type="NCBI Taxonomy" id="61207"/>
    <lineage>
        <taxon>Eukaryota</taxon>
        <taxon>Fungi</taxon>
        <taxon>Dikarya</taxon>
        <taxon>Ascomycota</taxon>
        <taxon>Pezizomycotina</taxon>
        <taxon>Leotiomycetes</taxon>
        <taxon>Helotiales</taxon>
        <taxon>Sclerotiniaceae</taxon>
        <taxon>Monilinia</taxon>
    </lineage>
</organism>
<dbReference type="Pfam" id="PF00067">
    <property type="entry name" value="p450"/>
    <property type="match status" value="1"/>
</dbReference>
<proteinExistence type="inferred from homology"/>
<dbReference type="PANTHER" id="PTHR24304">
    <property type="entry name" value="CYTOCHROME P450 FAMILY 7"/>
    <property type="match status" value="1"/>
</dbReference>
<dbReference type="EMBL" id="CP063405">
    <property type="protein sequence ID" value="QSZ29767.1"/>
    <property type="molecule type" value="Genomic_DNA"/>
</dbReference>
<dbReference type="AlphaFoldDB" id="A0A8A3P9Q1"/>
<dbReference type="InterPro" id="IPR050529">
    <property type="entry name" value="CYP450_sterol_14alpha_dmase"/>
</dbReference>
<keyword evidence="4" id="KW-0408">Iron</keyword>
<evidence type="ECO:0000256" key="3">
    <source>
        <dbReference type="ARBA" id="ARBA00022723"/>
    </source>
</evidence>
<dbReference type="GO" id="GO:0016705">
    <property type="term" value="F:oxidoreductase activity, acting on paired donors, with incorporation or reduction of molecular oxygen"/>
    <property type="evidence" value="ECO:0007669"/>
    <property type="project" value="InterPro"/>
</dbReference>
<dbReference type="SUPFAM" id="SSF48264">
    <property type="entry name" value="Cytochrome P450"/>
    <property type="match status" value="1"/>
</dbReference>
<evidence type="ECO:0000256" key="4">
    <source>
        <dbReference type="ARBA" id="ARBA00023004"/>
    </source>
</evidence>
<keyword evidence="5" id="KW-0843">Virulence</keyword>
<dbReference type="GO" id="GO:0020037">
    <property type="term" value="F:heme binding"/>
    <property type="evidence" value="ECO:0007669"/>
    <property type="project" value="InterPro"/>
</dbReference>
<evidence type="ECO:0000313" key="6">
    <source>
        <dbReference type="EMBL" id="QSZ29767.1"/>
    </source>
</evidence>
<keyword evidence="3" id="KW-0479">Metal-binding</keyword>
<dbReference type="PANTHER" id="PTHR24304:SF2">
    <property type="entry name" value="24-HYDROXYCHOLESTEROL 7-ALPHA-HYDROXYLASE"/>
    <property type="match status" value="1"/>
</dbReference>
<dbReference type="GO" id="GO:0008395">
    <property type="term" value="F:steroid hydroxylase activity"/>
    <property type="evidence" value="ECO:0007669"/>
    <property type="project" value="TreeGrafter"/>
</dbReference>
<protein>
    <recommendedName>
        <fullName evidence="8">Cytochrome P450</fullName>
    </recommendedName>
</protein>
<reference evidence="6" key="1">
    <citation type="submission" date="2020-10" db="EMBL/GenBank/DDBJ databases">
        <title>Genome Sequence of Monilinia vaccinii-corymbosi Sheds Light on Mummy Berry Disease Infection of Blueberry and Mating Type.</title>
        <authorList>
            <person name="Yow A.G."/>
            <person name="Zhang Y."/>
            <person name="Bansal K."/>
            <person name="Eacker S.M."/>
            <person name="Sullivan S."/>
            <person name="Liachko I."/>
            <person name="Cubeta M.A."/>
            <person name="Rollins J.A."/>
            <person name="Ashrafi H."/>
        </authorList>
    </citation>
    <scope>NUCLEOTIDE SEQUENCE</scope>
    <source>
        <strain evidence="6">RL-1</strain>
    </source>
</reference>
<evidence type="ECO:0000256" key="5">
    <source>
        <dbReference type="ARBA" id="ARBA00023026"/>
    </source>
</evidence>
<dbReference type="GO" id="GO:0005506">
    <property type="term" value="F:iron ion binding"/>
    <property type="evidence" value="ECO:0007669"/>
    <property type="project" value="InterPro"/>
</dbReference>